<feature type="region of interest" description="Disordered" evidence="1">
    <location>
        <begin position="66"/>
        <end position="100"/>
    </location>
</feature>
<dbReference type="EMBL" id="JBHSQW010000002">
    <property type="protein sequence ID" value="MFC5992944.1"/>
    <property type="molecule type" value="Genomic_DNA"/>
</dbReference>
<name>A0ABW1IWY5_9PSEU</name>
<keyword evidence="3" id="KW-1185">Reference proteome</keyword>
<accession>A0ABW1IWY5</accession>
<comment type="caution">
    <text evidence="2">The sequence shown here is derived from an EMBL/GenBank/DDBJ whole genome shotgun (WGS) entry which is preliminary data.</text>
</comment>
<sequence length="100" mass="10135">MALITSRGGGCPVCGAPHAACGPATTTVGVDERIEEMVMSELREYHVTVNGHDTVMNLNEQDAARLGGTPVDAASASAGPEEKARAAANKSRPAATKSSG</sequence>
<proteinExistence type="predicted"/>
<protein>
    <submittedName>
        <fullName evidence="2">Uncharacterized protein</fullName>
    </submittedName>
</protein>
<gene>
    <name evidence="2" type="ORF">ACFQE5_01815</name>
</gene>
<evidence type="ECO:0000256" key="1">
    <source>
        <dbReference type="SAM" id="MobiDB-lite"/>
    </source>
</evidence>
<dbReference type="RefSeq" id="WP_379582012.1">
    <property type="nucleotide sequence ID" value="NZ_JBHSQW010000002.1"/>
</dbReference>
<dbReference type="Proteomes" id="UP001596302">
    <property type="component" value="Unassembled WGS sequence"/>
</dbReference>
<reference evidence="3" key="1">
    <citation type="journal article" date="2019" name="Int. J. Syst. Evol. Microbiol.">
        <title>The Global Catalogue of Microorganisms (GCM) 10K type strain sequencing project: providing services to taxonomists for standard genome sequencing and annotation.</title>
        <authorList>
            <consortium name="The Broad Institute Genomics Platform"/>
            <consortium name="The Broad Institute Genome Sequencing Center for Infectious Disease"/>
            <person name="Wu L."/>
            <person name="Ma J."/>
        </authorList>
    </citation>
    <scope>NUCLEOTIDE SEQUENCE [LARGE SCALE GENOMIC DNA]</scope>
    <source>
        <strain evidence="3">CCM 8391</strain>
    </source>
</reference>
<evidence type="ECO:0000313" key="3">
    <source>
        <dbReference type="Proteomes" id="UP001596302"/>
    </source>
</evidence>
<feature type="compositionally biased region" description="Low complexity" evidence="1">
    <location>
        <begin position="86"/>
        <end position="100"/>
    </location>
</feature>
<evidence type="ECO:0000313" key="2">
    <source>
        <dbReference type="EMBL" id="MFC5992944.1"/>
    </source>
</evidence>
<organism evidence="2 3">
    <name type="scientific">Pseudonocardia hispaniensis</name>
    <dbReference type="NCBI Taxonomy" id="904933"/>
    <lineage>
        <taxon>Bacteria</taxon>
        <taxon>Bacillati</taxon>
        <taxon>Actinomycetota</taxon>
        <taxon>Actinomycetes</taxon>
        <taxon>Pseudonocardiales</taxon>
        <taxon>Pseudonocardiaceae</taxon>
        <taxon>Pseudonocardia</taxon>
    </lineage>
</organism>